<feature type="compositionally biased region" description="Polar residues" evidence="11">
    <location>
        <begin position="480"/>
        <end position="504"/>
    </location>
</feature>
<evidence type="ECO:0000256" key="4">
    <source>
        <dbReference type="ARBA" id="ARBA00022771"/>
    </source>
</evidence>
<feature type="region of interest" description="Disordered" evidence="11">
    <location>
        <begin position="465"/>
        <end position="516"/>
    </location>
</feature>
<evidence type="ECO:0000256" key="11">
    <source>
        <dbReference type="SAM" id="MobiDB-lite"/>
    </source>
</evidence>
<evidence type="ECO:0000256" key="3">
    <source>
        <dbReference type="ARBA" id="ARBA00022737"/>
    </source>
</evidence>
<evidence type="ECO:0000256" key="6">
    <source>
        <dbReference type="ARBA" id="ARBA00023015"/>
    </source>
</evidence>
<evidence type="ECO:0000256" key="5">
    <source>
        <dbReference type="ARBA" id="ARBA00022833"/>
    </source>
</evidence>
<keyword evidence="3" id="KW-0677">Repeat</keyword>
<feature type="compositionally biased region" description="Low complexity" evidence="11">
    <location>
        <begin position="633"/>
        <end position="666"/>
    </location>
</feature>
<dbReference type="GO" id="GO:0003700">
    <property type="term" value="F:DNA-binding transcription factor activity"/>
    <property type="evidence" value="ECO:0007669"/>
    <property type="project" value="TreeGrafter"/>
</dbReference>
<dbReference type="InterPro" id="IPR051497">
    <property type="entry name" value="Dev/Hematopoietic_TF"/>
</dbReference>
<keyword evidence="5" id="KW-0862">Zinc</keyword>
<feature type="region of interest" description="Disordered" evidence="11">
    <location>
        <begin position="1"/>
        <end position="21"/>
    </location>
</feature>
<dbReference type="Pfam" id="PF00096">
    <property type="entry name" value="zf-C2H2"/>
    <property type="match status" value="2"/>
</dbReference>
<evidence type="ECO:0000313" key="13">
    <source>
        <dbReference type="Proteomes" id="UP000695007"/>
    </source>
</evidence>
<evidence type="ECO:0000259" key="12">
    <source>
        <dbReference type="PROSITE" id="PS50157"/>
    </source>
</evidence>
<dbReference type="AlphaFoldDB" id="A0AAJ6YFF8"/>
<dbReference type="PROSITE" id="PS50157">
    <property type="entry name" value="ZINC_FINGER_C2H2_2"/>
    <property type="match status" value="2"/>
</dbReference>
<proteinExistence type="predicted"/>
<name>A0AAJ6YFF8_9HYME</name>
<dbReference type="PANTHER" id="PTHR45993:SF6">
    <property type="entry name" value="C2H2-TYPE DOMAIN-CONTAINING PROTEIN"/>
    <property type="match status" value="1"/>
</dbReference>
<evidence type="ECO:0000256" key="1">
    <source>
        <dbReference type="ARBA" id="ARBA00004123"/>
    </source>
</evidence>
<gene>
    <name evidence="14" type="primary">LOC105361559</name>
</gene>
<keyword evidence="13" id="KW-1185">Reference proteome</keyword>
<dbReference type="GO" id="GO:0008270">
    <property type="term" value="F:zinc ion binding"/>
    <property type="evidence" value="ECO:0007669"/>
    <property type="project" value="UniProtKB-KW"/>
</dbReference>
<feature type="region of interest" description="Disordered" evidence="11">
    <location>
        <begin position="633"/>
        <end position="682"/>
    </location>
</feature>
<evidence type="ECO:0000256" key="7">
    <source>
        <dbReference type="ARBA" id="ARBA00023125"/>
    </source>
</evidence>
<dbReference type="InterPro" id="IPR013087">
    <property type="entry name" value="Znf_C2H2_type"/>
</dbReference>
<dbReference type="InterPro" id="IPR036236">
    <property type="entry name" value="Znf_C2H2_sf"/>
</dbReference>
<sequence length="701" mass="75640">MQMDLTEAFAPNQAGGTSTNEKTTDYFDFVVSPPPHCTNTDGTVDDDSFLQRTDRATINYLSDTRIHDGFIKETNNNTLTALPPVSTITGSLGHINHHNHHRSTRNHECQLTNNDPITVDHTAQDCDYWVSDDSKEQTCNILLEDLNKYCWSSPTSSSNDQNPGLLIQRRDIPLSDSLQIHQQHCINDDRQNTDGAIYTLTVLKSEPNSMDGLECCKSPTGGVGSDGWSLRPNHLDLDAILNMESSVNISASGEATGTDNVVVSTDRDNDRSICVIANGAAVNKFTGVMTSQYATEDQTVFGMTLKTEPGDNNNDWKLSDRNSVQNAVTVTESAAESLLRNALQGKLYSGAVTSTSLTSASTVRMLGESRVGVQENQDEEMHGCTDDLLLSQLDVDTAYRTSNYEKLKNIANEVVESYCNLEPVCNVSATTVMYTLDPTSGSLGTITLPADLSQVGTVTVVTTASPQQDAVHQDSRHADTQSQSINNQRQSTTSNQLQGNTSGNRAPGTKSPKKYVRKVNRTSAIGTSSATNSSAIITSSSQITSGSGAIIGSPANVQQRKERSLHYCSICSKGFKDKYSVNVHIRTHTGEKPFACSLCGKSFRQKAHLAKHYQTHVTQKPSVATAAQAVVATANSKSSNNNNTSGSNNSRATNSTNSNSTSSRRAPSPTITDLQVPGVQQQQQICATNSPIVPATRNHSS</sequence>
<dbReference type="GO" id="GO:0005634">
    <property type="term" value="C:nucleus"/>
    <property type="evidence" value="ECO:0007669"/>
    <property type="project" value="UniProtKB-SubCell"/>
</dbReference>
<dbReference type="KEGG" id="csol:105361559"/>
<dbReference type="PROSITE" id="PS00028">
    <property type="entry name" value="ZINC_FINGER_C2H2_1"/>
    <property type="match status" value="2"/>
</dbReference>
<comment type="subcellular location">
    <subcellularLocation>
        <location evidence="1">Nucleus</location>
    </subcellularLocation>
</comment>
<dbReference type="GO" id="GO:0000978">
    <property type="term" value="F:RNA polymerase II cis-regulatory region sequence-specific DNA binding"/>
    <property type="evidence" value="ECO:0007669"/>
    <property type="project" value="TreeGrafter"/>
</dbReference>
<dbReference type="SUPFAM" id="SSF57667">
    <property type="entry name" value="beta-beta-alpha zinc fingers"/>
    <property type="match status" value="1"/>
</dbReference>
<dbReference type="GeneID" id="105361559"/>
<dbReference type="SMART" id="SM00355">
    <property type="entry name" value="ZnF_C2H2"/>
    <property type="match status" value="2"/>
</dbReference>
<dbReference type="Gene3D" id="3.30.160.60">
    <property type="entry name" value="Classic Zinc Finger"/>
    <property type="match status" value="2"/>
</dbReference>
<keyword evidence="8" id="KW-0804">Transcription</keyword>
<evidence type="ECO:0000256" key="2">
    <source>
        <dbReference type="ARBA" id="ARBA00022723"/>
    </source>
</evidence>
<evidence type="ECO:0000256" key="9">
    <source>
        <dbReference type="ARBA" id="ARBA00023242"/>
    </source>
</evidence>
<keyword evidence="7" id="KW-0238">DNA-binding</keyword>
<feature type="domain" description="C2H2-type" evidence="12">
    <location>
        <begin position="594"/>
        <end position="621"/>
    </location>
</feature>
<evidence type="ECO:0000313" key="14">
    <source>
        <dbReference type="RefSeq" id="XP_011497081.1"/>
    </source>
</evidence>
<keyword evidence="4 10" id="KW-0863">Zinc-finger</keyword>
<keyword evidence="6" id="KW-0805">Transcription regulation</keyword>
<dbReference type="GO" id="GO:0006357">
    <property type="term" value="P:regulation of transcription by RNA polymerase II"/>
    <property type="evidence" value="ECO:0007669"/>
    <property type="project" value="TreeGrafter"/>
</dbReference>
<reference evidence="14" key="1">
    <citation type="submission" date="2025-08" db="UniProtKB">
        <authorList>
            <consortium name="RefSeq"/>
        </authorList>
    </citation>
    <scope>IDENTIFICATION</scope>
</reference>
<dbReference type="PANTHER" id="PTHR45993">
    <property type="entry name" value="B-CELL LYMPHOMA/LEUKEMIA 11"/>
    <property type="match status" value="1"/>
</dbReference>
<evidence type="ECO:0000256" key="10">
    <source>
        <dbReference type="PROSITE-ProRule" id="PRU00042"/>
    </source>
</evidence>
<dbReference type="RefSeq" id="XP_011497081.1">
    <property type="nucleotide sequence ID" value="XM_011498779.1"/>
</dbReference>
<keyword evidence="9" id="KW-0539">Nucleus</keyword>
<evidence type="ECO:0000256" key="8">
    <source>
        <dbReference type="ARBA" id="ARBA00023163"/>
    </source>
</evidence>
<feature type="domain" description="C2H2-type" evidence="12">
    <location>
        <begin position="566"/>
        <end position="593"/>
    </location>
</feature>
<keyword evidence="2" id="KW-0479">Metal-binding</keyword>
<dbReference type="Proteomes" id="UP000695007">
    <property type="component" value="Unplaced"/>
</dbReference>
<dbReference type="FunFam" id="3.30.160.60:FF:001385">
    <property type="entry name" value="zinc finger protein 774"/>
    <property type="match status" value="1"/>
</dbReference>
<accession>A0AAJ6YFF8</accession>
<dbReference type="FunFam" id="3.30.160.60:FF:000145">
    <property type="entry name" value="Zinc finger protein 574"/>
    <property type="match status" value="1"/>
</dbReference>
<organism evidence="13 14">
    <name type="scientific">Ceratosolen solmsi marchali</name>
    <dbReference type="NCBI Taxonomy" id="326594"/>
    <lineage>
        <taxon>Eukaryota</taxon>
        <taxon>Metazoa</taxon>
        <taxon>Ecdysozoa</taxon>
        <taxon>Arthropoda</taxon>
        <taxon>Hexapoda</taxon>
        <taxon>Insecta</taxon>
        <taxon>Pterygota</taxon>
        <taxon>Neoptera</taxon>
        <taxon>Endopterygota</taxon>
        <taxon>Hymenoptera</taxon>
        <taxon>Apocrita</taxon>
        <taxon>Proctotrupomorpha</taxon>
        <taxon>Chalcidoidea</taxon>
        <taxon>Agaonidae</taxon>
        <taxon>Agaoninae</taxon>
        <taxon>Ceratosolen</taxon>
    </lineage>
</organism>
<protein>
    <submittedName>
        <fullName evidence="14">Ras-responsive element-binding protein 1</fullName>
    </submittedName>
</protein>